<sequence>MLVSRNFRCGSLNRNFQLVIAVSFPCLSEASSPKMEKTMQTKTRHSRFVT</sequence>
<organism evidence="1">
    <name type="scientific">Rhizophora mucronata</name>
    <name type="common">Asiatic mangrove</name>
    <dbReference type="NCBI Taxonomy" id="61149"/>
    <lineage>
        <taxon>Eukaryota</taxon>
        <taxon>Viridiplantae</taxon>
        <taxon>Streptophyta</taxon>
        <taxon>Embryophyta</taxon>
        <taxon>Tracheophyta</taxon>
        <taxon>Spermatophyta</taxon>
        <taxon>Magnoliopsida</taxon>
        <taxon>eudicotyledons</taxon>
        <taxon>Gunneridae</taxon>
        <taxon>Pentapetalae</taxon>
        <taxon>rosids</taxon>
        <taxon>fabids</taxon>
        <taxon>Malpighiales</taxon>
        <taxon>Rhizophoraceae</taxon>
        <taxon>Rhizophora</taxon>
    </lineage>
</organism>
<name>A0A2P2NT63_RHIMU</name>
<protein>
    <submittedName>
        <fullName evidence="1">Uncharacterized protein</fullName>
    </submittedName>
</protein>
<accession>A0A2P2NT63</accession>
<dbReference type="EMBL" id="GGEC01065223">
    <property type="protein sequence ID" value="MBX45707.1"/>
    <property type="molecule type" value="Transcribed_RNA"/>
</dbReference>
<dbReference type="AlphaFoldDB" id="A0A2P2NT63"/>
<evidence type="ECO:0000313" key="1">
    <source>
        <dbReference type="EMBL" id="MBX45707.1"/>
    </source>
</evidence>
<reference evidence="1" key="1">
    <citation type="submission" date="2018-02" db="EMBL/GenBank/DDBJ databases">
        <title>Rhizophora mucronata_Transcriptome.</title>
        <authorList>
            <person name="Meera S.P."/>
            <person name="Sreeshan A."/>
            <person name="Augustine A."/>
        </authorList>
    </citation>
    <scope>NUCLEOTIDE SEQUENCE</scope>
    <source>
        <tissue evidence="1">Leaf</tissue>
    </source>
</reference>
<proteinExistence type="predicted"/>